<evidence type="ECO:0000313" key="8">
    <source>
        <dbReference type="Proteomes" id="UP000677054"/>
    </source>
</evidence>
<accession>A0A7R9A9L4</accession>
<comment type="subcellular location">
    <subcellularLocation>
        <location evidence="1">Membrane</location>
        <topology evidence="1">Multi-pass membrane protein</topology>
    </subcellularLocation>
</comment>
<evidence type="ECO:0000256" key="3">
    <source>
        <dbReference type="ARBA" id="ARBA00022989"/>
    </source>
</evidence>
<proteinExistence type="predicted"/>
<keyword evidence="3 5" id="KW-1133">Transmembrane helix</keyword>
<dbReference type="InterPro" id="IPR020846">
    <property type="entry name" value="MFS_dom"/>
</dbReference>
<evidence type="ECO:0000313" key="7">
    <source>
        <dbReference type="EMBL" id="CAD7250036.1"/>
    </source>
</evidence>
<reference evidence="7" key="1">
    <citation type="submission" date="2020-11" db="EMBL/GenBank/DDBJ databases">
        <authorList>
            <person name="Tran Van P."/>
        </authorList>
    </citation>
    <scope>NUCLEOTIDE SEQUENCE</scope>
</reference>
<name>A0A7R9A9L4_9CRUS</name>
<dbReference type="InterPro" id="IPR036259">
    <property type="entry name" value="MFS_trans_sf"/>
</dbReference>
<protein>
    <recommendedName>
        <fullName evidence="6">Major facilitator superfamily (MFS) profile domain-containing protein</fullName>
    </recommendedName>
</protein>
<dbReference type="Pfam" id="PF00083">
    <property type="entry name" value="Sugar_tr"/>
    <property type="match status" value="1"/>
</dbReference>
<evidence type="ECO:0000259" key="6">
    <source>
        <dbReference type="PROSITE" id="PS50850"/>
    </source>
</evidence>
<sequence>MTIQLLFSIGKTWSPNFYVIAFLGFCEATAFPSAYINAYVIAVELVGKEHRGWVNGAFSCLWVVGLVILAFVAWLLQGHWIHLSLAANLPILLFYTAYWFLPESPRWLMTRGRLSEAEEVVVKIARMNGLPTRREKISGFLQMVSEHEKRASPQYWTLLRTRSLLRRVITNGFGFLAVVQVYSGLHLDFGNLGANPYINFALLGIVELPAYIFAYWTMERLGRRWMNAIFLLMSAISMIFVPVAPAGSSWALLPSLMAKFSATAAFLIIYQQQAEVFPTNLRSTAASLVRIFSGVIGMVNPYLMKMGDENPWIPYGVFGAVNLGAAIAVSFTPETLKKDLPDGILEAENLDKESEYWSWPELTRFSRTRPGRRDFQMNAVREGS</sequence>
<dbReference type="Gene3D" id="1.20.1250.20">
    <property type="entry name" value="MFS general substrate transporter like domains"/>
    <property type="match status" value="1"/>
</dbReference>
<gene>
    <name evidence="7" type="ORF">DSTB1V02_LOCUS9820</name>
</gene>
<evidence type="ECO:0000256" key="2">
    <source>
        <dbReference type="ARBA" id="ARBA00022692"/>
    </source>
</evidence>
<dbReference type="SUPFAM" id="SSF103473">
    <property type="entry name" value="MFS general substrate transporter"/>
    <property type="match status" value="1"/>
</dbReference>
<keyword evidence="4 5" id="KW-0472">Membrane</keyword>
<feature type="transmembrane region" description="Helical" evidence="5">
    <location>
        <begin position="312"/>
        <end position="331"/>
    </location>
</feature>
<dbReference type="EMBL" id="LR902141">
    <property type="protein sequence ID" value="CAD7250036.1"/>
    <property type="molecule type" value="Genomic_DNA"/>
</dbReference>
<evidence type="ECO:0000256" key="1">
    <source>
        <dbReference type="ARBA" id="ARBA00004141"/>
    </source>
</evidence>
<keyword evidence="8" id="KW-1185">Reference proteome</keyword>
<dbReference type="InterPro" id="IPR005828">
    <property type="entry name" value="MFS_sugar_transport-like"/>
</dbReference>
<feature type="transmembrane region" description="Helical" evidence="5">
    <location>
        <begin position="197"/>
        <end position="218"/>
    </location>
</feature>
<feature type="transmembrane region" description="Helical" evidence="5">
    <location>
        <begin position="17"/>
        <end position="41"/>
    </location>
</feature>
<dbReference type="GO" id="GO:0022857">
    <property type="term" value="F:transmembrane transporter activity"/>
    <property type="evidence" value="ECO:0007669"/>
    <property type="project" value="InterPro"/>
</dbReference>
<dbReference type="AlphaFoldDB" id="A0A7R9A9L4"/>
<organism evidence="7">
    <name type="scientific">Darwinula stevensoni</name>
    <dbReference type="NCBI Taxonomy" id="69355"/>
    <lineage>
        <taxon>Eukaryota</taxon>
        <taxon>Metazoa</taxon>
        <taxon>Ecdysozoa</taxon>
        <taxon>Arthropoda</taxon>
        <taxon>Crustacea</taxon>
        <taxon>Oligostraca</taxon>
        <taxon>Ostracoda</taxon>
        <taxon>Podocopa</taxon>
        <taxon>Podocopida</taxon>
        <taxon>Darwinulocopina</taxon>
        <taxon>Darwinuloidea</taxon>
        <taxon>Darwinulidae</taxon>
        <taxon>Darwinula</taxon>
    </lineage>
</organism>
<feature type="domain" description="Major facilitator superfamily (MFS) profile" evidence="6">
    <location>
        <begin position="1"/>
        <end position="337"/>
    </location>
</feature>
<feature type="transmembrane region" description="Helical" evidence="5">
    <location>
        <begin position="225"/>
        <end position="244"/>
    </location>
</feature>
<feature type="transmembrane region" description="Helical" evidence="5">
    <location>
        <begin position="168"/>
        <end position="185"/>
    </location>
</feature>
<dbReference type="EMBL" id="CAJPEV010002624">
    <property type="protein sequence ID" value="CAG0897521.1"/>
    <property type="molecule type" value="Genomic_DNA"/>
</dbReference>
<dbReference type="Proteomes" id="UP000677054">
    <property type="component" value="Unassembled WGS sequence"/>
</dbReference>
<feature type="transmembrane region" description="Helical" evidence="5">
    <location>
        <begin position="80"/>
        <end position="101"/>
    </location>
</feature>
<keyword evidence="2 5" id="KW-0812">Transmembrane</keyword>
<feature type="transmembrane region" description="Helical" evidence="5">
    <location>
        <begin position="53"/>
        <end position="74"/>
    </location>
</feature>
<dbReference type="PANTHER" id="PTHR24064">
    <property type="entry name" value="SOLUTE CARRIER FAMILY 22 MEMBER"/>
    <property type="match status" value="1"/>
</dbReference>
<dbReference type="OrthoDB" id="3936150at2759"/>
<dbReference type="GO" id="GO:0016020">
    <property type="term" value="C:membrane"/>
    <property type="evidence" value="ECO:0007669"/>
    <property type="project" value="UniProtKB-SubCell"/>
</dbReference>
<dbReference type="PROSITE" id="PS50850">
    <property type="entry name" value="MFS"/>
    <property type="match status" value="1"/>
</dbReference>
<evidence type="ECO:0000256" key="5">
    <source>
        <dbReference type="SAM" id="Phobius"/>
    </source>
</evidence>
<evidence type="ECO:0000256" key="4">
    <source>
        <dbReference type="ARBA" id="ARBA00023136"/>
    </source>
</evidence>